<comment type="subcellular location">
    <subcellularLocation>
        <location evidence="1">Cell membrane</location>
        <topology evidence="1">Multi-pass membrane protein</topology>
    </subcellularLocation>
</comment>
<feature type="transmembrane region" description="Helical" evidence="7">
    <location>
        <begin position="6"/>
        <end position="24"/>
    </location>
</feature>
<feature type="domain" description="Mechanosensitive ion channel transmembrane helices 2/3" evidence="10">
    <location>
        <begin position="132"/>
        <end position="171"/>
    </location>
</feature>
<dbReference type="InterPro" id="IPR011014">
    <property type="entry name" value="MscS_channel_TM-2"/>
</dbReference>
<evidence type="ECO:0000256" key="6">
    <source>
        <dbReference type="ARBA" id="ARBA00023136"/>
    </source>
</evidence>
<dbReference type="InterPro" id="IPR045042">
    <property type="entry name" value="YnaI-like"/>
</dbReference>
<evidence type="ECO:0000256" key="3">
    <source>
        <dbReference type="ARBA" id="ARBA00022475"/>
    </source>
</evidence>
<accession>A0A645ARK5</accession>
<keyword evidence="3" id="KW-1003">Cell membrane</keyword>
<dbReference type="InterPro" id="IPR049142">
    <property type="entry name" value="MS_channel_1st"/>
</dbReference>
<evidence type="ECO:0000256" key="2">
    <source>
        <dbReference type="ARBA" id="ARBA00008017"/>
    </source>
</evidence>
<dbReference type="Pfam" id="PF21088">
    <property type="entry name" value="MS_channel_1st"/>
    <property type="match status" value="1"/>
</dbReference>
<dbReference type="PANTHER" id="PTHR43634">
    <property type="entry name" value="OW CONDUCTANCE MECHANOSENSITIVE CHANNEL"/>
    <property type="match status" value="1"/>
</dbReference>
<dbReference type="Gene3D" id="1.10.287.1260">
    <property type="match status" value="1"/>
</dbReference>
<dbReference type="Gene3D" id="3.30.70.100">
    <property type="match status" value="1"/>
</dbReference>
<evidence type="ECO:0000256" key="7">
    <source>
        <dbReference type="SAM" id="Phobius"/>
    </source>
</evidence>
<feature type="domain" description="Mechanosensitive ion channel MscS C-terminal" evidence="9">
    <location>
        <begin position="245"/>
        <end position="330"/>
    </location>
</feature>
<dbReference type="InterPro" id="IPR023408">
    <property type="entry name" value="MscS_beta-dom_sf"/>
</dbReference>
<comment type="caution">
    <text evidence="11">The sequence shown here is derived from an EMBL/GenBank/DDBJ whole genome shotgun (WGS) entry which is preliminary data.</text>
</comment>
<feature type="transmembrane region" description="Helical" evidence="7">
    <location>
        <begin position="130"/>
        <end position="150"/>
    </location>
</feature>
<sequence>MNFIEPWLPSLAIFLGFLLIRIIFRSVIFKFLKIFADKLPFNTNEDIVDAANHPLQFLILILGLYFALLASPLSYIAYYSVIQELVRSSILITVFWTMFNLATTTHNLLVTMLSFLGIQLEESLANIVSAFLRFFIAAIALAMIVSEWGYDINGFIAGLSLGGLAISLAAKDALANVFGSILIIMDKPFMVGDWISANGVEGTVEKISLRSTSVRTFPQALVYVPNSLLSNTPITNYTKRAKRRIEFNLGVTYATTPQQLQKCVNSIRNFLTDHEGLYNEDMTVTFDSFGASSLNIFVICYTKTTNYLEFLRLKEEINFALLNIMSEYGVTAAFPSTSVYFETPLTTNSVPSTKNT</sequence>
<feature type="transmembrane region" description="Helical" evidence="7">
    <location>
        <begin position="156"/>
        <end position="184"/>
    </location>
</feature>
<dbReference type="Pfam" id="PF00924">
    <property type="entry name" value="MS_channel_2nd"/>
    <property type="match status" value="1"/>
</dbReference>
<dbReference type="Pfam" id="PF21082">
    <property type="entry name" value="MS_channel_3rd"/>
    <property type="match status" value="1"/>
</dbReference>
<evidence type="ECO:0008006" key="12">
    <source>
        <dbReference type="Google" id="ProtNLM"/>
    </source>
</evidence>
<dbReference type="GO" id="GO:0055085">
    <property type="term" value="P:transmembrane transport"/>
    <property type="evidence" value="ECO:0007669"/>
    <property type="project" value="InterPro"/>
</dbReference>
<dbReference type="InterPro" id="IPR011066">
    <property type="entry name" value="MscS_channel_C_sf"/>
</dbReference>
<feature type="domain" description="Mechanosensitive ion channel MscS" evidence="8">
    <location>
        <begin position="173"/>
        <end position="239"/>
    </location>
</feature>
<name>A0A645ARK5_9ZZZZ</name>
<feature type="transmembrane region" description="Helical" evidence="7">
    <location>
        <begin position="90"/>
        <end position="118"/>
    </location>
</feature>
<dbReference type="PANTHER" id="PTHR43634:SF2">
    <property type="entry name" value="LOW CONDUCTANCE MECHANOSENSITIVE CHANNEL YNAI"/>
    <property type="match status" value="1"/>
</dbReference>
<evidence type="ECO:0000259" key="10">
    <source>
        <dbReference type="Pfam" id="PF21088"/>
    </source>
</evidence>
<protein>
    <recommendedName>
        <fullName evidence="12">Low conductance mechanosensitive channel YnaI</fullName>
    </recommendedName>
</protein>
<reference evidence="11" key="1">
    <citation type="submission" date="2019-08" db="EMBL/GenBank/DDBJ databases">
        <authorList>
            <person name="Kucharzyk K."/>
            <person name="Murdoch R.W."/>
            <person name="Higgins S."/>
            <person name="Loffler F."/>
        </authorList>
    </citation>
    <scope>NUCLEOTIDE SEQUENCE</scope>
</reference>
<dbReference type="InterPro" id="IPR006685">
    <property type="entry name" value="MscS_channel_2nd"/>
</dbReference>
<dbReference type="SUPFAM" id="SSF50182">
    <property type="entry name" value="Sm-like ribonucleoproteins"/>
    <property type="match status" value="1"/>
</dbReference>
<proteinExistence type="inferred from homology"/>
<comment type="similarity">
    <text evidence="2">Belongs to the MscS (TC 1.A.23) family.</text>
</comment>
<evidence type="ECO:0000256" key="1">
    <source>
        <dbReference type="ARBA" id="ARBA00004651"/>
    </source>
</evidence>
<dbReference type="GO" id="GO:0005886">
    <property type="term" value="C:plasma membrane"/>
    <property type="evidence" value="ECO:0007669"/>
    <property type="project" value="UniProtKB-SubCell"/>
</dbReference>
<dbReference type="AlphaFoldDB" id="A0A645ARK5"/>
<evidence type="ECO:0000259" key="9">
    <source>
        <dbReference type="Pfam" id="PF21082"/>
    </source>
</evidence>
<keyword evidence="5 7" id="KW-1133">Transmembrane helix</keyword>
<dbReference type="Gene3D" id="2.30.30.60">
    <property type="match status" value="1"/>
</dbReference>
<feature type="transmembrane region" description="Helical" evidence="7">
    <location>
        <begin position="57"/>
        <end position="78"/>
    </location>
</feature>
<dbReference type="InterPro" id="IPR049278">
    <property type="entry name" value="MS_channel_C"/>
</dbReference>
<dbReference type="InterPro" id="IPR010920">
    <property type="entry name" value="LSM_dom_sf"/>
</dbReference>
<dbReference type="EMBL" id="VSSQ01015388">
    <property type="protein sequence ID" value="MPM55687.1"/>
    <property type="molecule type" value="Genomic_DNA"/>
</dbReference>
<keyword evidence="4 7" id="KW-0812">Transmembrane</keyword>
<evidence type="ECO:0000313" key="11">
    <source>
        <dbReference type="EMBL" id="MPM55687.1"/>
    </source>
</evidence>
<dbReference type="SUPFAM" id="SSF82861">
    <property type="entry name" value="Mechanosensitive channel protein MscS (YggB), transmembrane region"/>
    <property type="match status" value="1"/>
</dbReference>
<evidence type="ECO:0000256" key="5">
    <source>
        <dbReference type="ARBA" id="ARBA00022989"/>
    </source>
</evidence>
<evidence type="ECO:0000256" key="4">
    <source>
        <dbReference type="ARBA" id="ARBA00022692"/>
    </source>
</evidence>
<organism evidence="11">
    <name type="scientific">bioreactor metagenome</name>
    <dbReference type="NCBI Taxonomy" id="1076179"/>
    <lineage>
        <taxon>unclassified sequences</taxon>
        <taxon>metagenomes</taxon>
        <taxon>ecological metagenomes</taxon>
    </lineage>
</organism>
<dbReference type="SUPFAM" id="SSF82689">
    <property type="entry name" value="Mechanosensitive channel protein MscS (YggB), C-terminal domain"/>
    <property type="match status" value="1"/>
</dbReference>
<evidence type="ECO:0000259" key="8">
    <source>
        <dbReference type="Pfam" id="PF00924"/>
    </source>
</evidence>
<keyword evidence="6 7" id="KW-0472">Membrane</keyword>
<gene>
    <name evidence="11" type="ORF">SDC9_102484</name>
</gene>